<evidence type="ECO:0000313" key="1">
    <source>
        <dbReference type="EMBL" id="WSB73596.1"/>
    </source>
</evidence>
<sequence>MLRTCRRIGIDPLWLHRGSCQGTQLGSGPAPLTDWMAARRLDVEILSDQGAAL</sequence>
<accession>A0ABZ1FU35</accession>
<evidence type="ECO:0000313" key="2">
    <source>
        <dbReference type="Proteomes" id="UP001344251"/>
    </source>
</evidence>
<name>A0ABZ1FU35_9ACTN</name>
<gene>
    <name evidence="1" type="ORF">OG863_39790</name>
</gene>
<keyword evidence="2" id="KW-1185">Reference proteome</keyword>
<dbReference type="Proteomes" id="UP001344251">
    <property type="component" value="Chromosome"/>
</dbReference>
<protein>
    <submittedName>
        <fullName evidence="1">Uncharacterized protein</fullName>
    </submittedName>
</protein>
<organism evidence="1 2">
    <name type="scientific">Streptomyces decoyicus</name>
    <dbReference type="NCBI Taxonomy" id="249567"/>
    <lineage>
        <taxon>Bacteria</taxon>
        <taxon>Bacillati</taxon>
        <taxon>Actinomycetota</taxon>
        <taxon>Actinomycetes</taxon>
        <taxon>Kitasatosporales</taxon>
        <taxon>Streptomycetaceae</taxon>
        <taxon>Streptomyces</taxon>
    </lineage>
</organism>
<proteinExistence type="predicted"/>
<dbReference type="EMBL" id="CP109106">
    <property type="protein sequence ID" value="WSB73596.1"/>
    <property type="molecule type" value="Genomic_DNA"/>
</dbReference>
<dbReference type="RefSeq" id="WP_326623210.1">
    <property type="nucleotide sequence ID" value="NZ_CP109106.1"/>
</dbReference>
<reference evidence="1 2" key="1">
    <citation type="submission" date="2022-10" db="EMBL/GenBank/DDBJ databases">
        <title>The complete genomes of actinobacterial strains from the NBC collection.</title>
        <authorList>
            <person name="Joergensen T.S."/>
            <person name="Alvarez Arevalo M."/>
            <person name="Sterndorff E.B."/>
            <person name="Faurdal D."/>
            <person name="Vuksanovic O."/>
            <person name="Mourched A.-S."/>
            <person name="Charusanti P."/>
            <person name="Shaw S."/>
            <person name="Blin K."/>
            <person name="Weber T."/>
        </authorList>
    </citation>
    <scope>NUCLEOTIDE SEQUENCE [LARGE SCALE GENOMIC DNA]</scope>
    <source>
        <strain evidence="1 2">NBC 01774</strain>
    </source>
</reference>